<dbReference type="FunCoup" id="A0A3M0CMY0">
    <property type="interactions" value="394"/>
</dbReference>
<evidence type="ECO:0000313" key="4">
    <source>
        <dbReference type="EMBL" id="RMB04603.1"/>
    </source>
</evidence>
<proteinExistence type="predicted"/>
<keyword evidence="2" id="KW-0326">Glycosidase</keyword>
<dbReference type="Pfam" id="PF01156">
    <property type="entry name" value="IU_nuc_hydro"/>
    <property type="match status" value="1"/>
</dbReference>
<keyword evidence="5" id="KW-1185">Reference proteome</keyword>
<dbReference type="GO" id="GO:0006152">
    <property type="term" value="P:purine nucleoside catabolic process"/>
    <property type="evidence" value="ECO:0007669"/>
    <property type="project" value="TreeGrafter"/>
</dbReference>
<dbReference type="CDD" id="cd02651">
    <property type="entry name" value="nuc_hydro_IU_UC_XIUA"/>
    <property type="match status" value="1"/>
</dbReference>
<dbReference type="InParanoid" id="A0A3M0CMY0"/>
<dbReference type="PANTHER" id="PTHR12304:SF4">
    <property type="entry name" value="URIDINE NUCLEOSIDASE"/>
    <property type="match status" value="1"/>
</dbReference>
<accession>A0A3M0CMY0</accession>
<dbReference type="AlphaFoldDB" id="A0A3M0CMY0"/>
<organism evidence="4 5">
    <name type="scientific">Eilatimonas milleporae</name>
    <dbReference type="NCBI Taxonomy" id="911205"/>
    <lineage>
        <taxon>Bacteria</taxon>
        <taxon>Pseudomonadati</taxon>
        <taxon>Pseudomonadota</taxon>
        <taxon>Alphaproteobacteria</taxon>
        <taxon>Kordiimonadales</taxon>
        <taxon>Kordiimonadaceae</taxon>
        <taxon>Eilatimonas</taxon>
    </lineage>
</organism>
<dbReference type="RefSeq" id="WP_211332259.1">
    <property type="nucleotide sequence ID" value="NZ_REFR01000013.1"/>
</dbReference>
<feature type="domain" description="Inosine/uridine-preferring nucleoside hydrolase" evidence="3">
    <location>
        <begin position="4"/>
        <end position="300"/>
    </location>
</feature>
<protein>
    <submittedName>
        <fullName evidence="4">Purine nucleosidase</fullName>
    </submittedName>
</protein>
<keyword evidence="1" id="KW-0378">Hydrolase</keyword>
<sequence>MKKILIDCDPGQDDAVMLLLAMASRDLEILGVTAVAGNVPLDLTQRNIRIIRELAGRTDIPVHAGCRRPMVRPPMTAESVHGPTGIDGMDIHDPAMPLGAAHGVDFIIDTLRAQADASVTLVPTGPLTNIAMAIVKDPSILPKIERIVMMGGAMREGGNFSPSAEFNILVDPHAAHVVFDCGRPITAIGLDASHQVVTTRPRLEAIEALGTPASAAVHGMLGFFNRHDSLKYGFGGAPLHDPCTIAWLLAPDLFASKHVNVAVETGSPLTMGHTAVDFWHVSGRDPNCDWVHSVDADGFYTLLTDHLARYPLRRPTFQP</sequence>
<gene>
    <name evidence="4" type="ORF">BXY39_2872</name>
</gene>
<name>A0A3M0CMY0_9PROT</name>
<dbReference type="GO" id="GO:0008477">
    <property type="term" value="F:purine nucleosidase activity"/>
    <property type="evidence" value="ECO:0007669"/>
    <property type="project" value="TreeGrafter"/>
</dbReference>
<dbReference type="SUPFAM" id="SSF53590">
    <property type="entry name" value="Nucleoside hydrolase"/>
    <property type="match status" value="1"/>
</dbReference>
<dbReference type="GO" id="GO:0005829">
    <property type="term" value="C:cytosol"/>
    <property type="evidence" value="ECO:0007669"/>
    <property type="project" value="TreeGrafter"/>
</dbReference>
<evidence type="ECO:0000259" key="3">
    <source>
        <dbReference type="Pfam" id="PF01156"/>
    </source>
</evidence>
<dbReference type="Proteomes" id="UP000271227">
    <property type="component" value="Unassembled WGS sequence"/>
</dbReference>
<dbReference type="PANTHER" id="PTHR12304">
    <property type="entry name" value="INOSINE-URIDINE PREFERRING NUCLEOSIDE HYDROLASE"/>
    <property type="match status" value="1"/>
</dbReference>
<dbReference type="EMBL" id="REFR01000013">
    <property type="protein sequence ID" value="RMB04603.1"/>
    <property type="molecule type" value="Genomic_DNA"/>
</dbReference>
<evidence type="ECO:0000256" key="1">
    <source>
        <dbReference type="ARBA" id="ARBA00022801"/>
    </source>
</evidence>
<dbReference type="InterPro" id="IPR036452">
    <property type="entry name" value="Ribo_hydro-like"/>
</dbReference>
<evidence type="ECO:0000256" key="2">
    <source>
        <dbReference type="ARBA" id="ARBA00023295"/>
    </source>
</evidence>
<reference evidence="4 5" key="1">
    <citation type="submission" date="2018-10" db="EMBL/GenBank/DDBJ databases">
        <title>Genomic Encyclopedia of Archaeal and Bacterial Type Strains, Phase II (KMG-II): from individual species to whole genera.</title>
        <authorList>
            <person name="Goeker M."/>
        </authorList>
    </citation>
    <scope>NUCLEOTIDE SEQUENCE [LARGE SCALE GENOMIC DNA]</scope>
    <source>
        <strain evidence="4 5">DSM 25217</strain>
    </source>
</reference>
<dbReference type="Gene3D" id="3.90.245.10">
    <property type="entry name" value="Ribonucleoside hydrolase-like"/>
    <property type="match status" value="1"/>
</dbReference>
<dbReference type="InterPro" id="IPR023186">
    <property type="entry name" value="IUNH"/>
</dbReference>
<dbReference type="InterPro" id="IPR001910">
    <property type="entry name" value="Inosine/uridine_hydrolase_dom"/>
</dbReference>
<evidence type="ECO:0000313" key="5">
    <source>
        <dbReference type="Proteomes" id="UP000271227"/>
    </source>
</evidence>
<comment type="caution">
    <text evidence="4">The sequence shown here is derived from an EMBL/GenBank/DDBJ whole genome shotgun (WGS) entry which is preliminary data.</text>
</comment>